<evidence type="ECO:0000313" key="1">
    <source>
        <dbReference type="EMBL" id="KAF0701321.1"/>
    </source>
</evidence>
<dbReference type="AlphaFoldDB" id="A0A485KJK7"/>
<reference evidence="1" key="2">
    <citation type="submission" date="2019-06" db="EMBL/GenBank/DDBJ databases">
        <title>Genomics analysis of Aphanomyces spp. identifies a new class of oomycete effector associated with host adaptation.</title>
        <authorList>
            <person name="Gaulin E."/>
        </authorList>
    </citation>
    <scope>NUCLEOTIDE SEQUENCE</scope>
    <source>
        <strain evidence="1">CBS 578.67</strain>
    </source>
</reference>
<organism evidence="2 3">
    <name type="scientific">Aphanomyces stellatus</name>
    <dbReference type="NCBI Taxonomy" id="120398"/>
    <lineage>
        <taxon>Eukaryota</taxon>
        <taxon>Sar</taxon>
        <taxon>Stramenopiles</taxon>
        <taxon>Oomycota</taxon>
        <taxon>Saprolegniomycetes</taxon>
        <taxon>Saprolegniales</taxon>
        <taxon>Verrucalvaceae</taxon>
        <taxon>Aphanomyces</taxon>
    </lineage>
</organism>
<name>A0A485KJK7_9STRA</name>
<dbReference type="PANTHER" id="PTHR39200:SF1">
    <property type="entry name" value="AUTO-TRANSPORTER ADHESIN HEAD GIN DOMAIN-CONTAINING PROTEIN-RELATED"/>
    <property type="match status" value="1"/>
</dbReference>
<keyword evidence="3" id="KW-1185">Reference proteome</keyword>
<dbReference type="PANTHER" id="PTHR39200">
    <property type="entry name" value="HYPOTHETICAL EXPORTED PROTEIN"/>
    <property type="match status" value="1"/>
</dbReference>
<reference evidence="2 3" key="1">
    <citation type="submission" date="2019-03" db="EMBL/GenBank/DDBJ databases">
        <authorList>
            <person name="Gaulin E."/>
            <person name="Dumas B."/>
        </authorList>
    </citation>
    <scope>NUCLEOTIDE SEQUENCE [LARGE SCALE GENOMIC DNA]</scope>
    <source>
        <strain evidence="2">CBS 568.67</strain>
    </source>
</reference>
<dbReference type="Gene3D" id="2.160.20.120">
    <property type="match status" value="2"/>
</dbReference>
<protein>
    <submittedName>
        <fullName evidence="2">Aste57867_8171 protein</fullName>
    </submittedName>
</protein>
<evidence type="ECO:0000313" key="2">
    <source>
        <dbReference type="EMBL" id="VFT85059.1"/>
    </source>
</evidence>
<dbReference type="EMBL" id="VJMH01005093">
    <property type="protein sequence ID" value="KAF0701321.1"/>
    <property type="molecule type" value="Genomic_DNA"/>
</dbReference>
<proteinExistence type="predicted"/>
<dbReference type="EMBL" id="CAADRA010005114">
    <property type="protein sequence ID" value="VFT85059.1"/>
    <property type="molecule type" value="Genomic_DNA"/>
</dbReference>
<accession>A0A485KJK7</accession>
<dbReference type="Proteomes" id="UP000332933">
    <property type="component" value="Unassembled WGS sequence"/>
</dbReference>
<sequence>MSNLRIGMLVGITSDSPHGIFESKMRDDEAFSVEQDTRGWMLQWRNLPLPVVHLAVRSVATVITVDDTRTTAAVAVRATSQNLLERIQVRVEPDASALVVEWKTTIGILWGKYIVEVLLPPQALMSVTYAGTDSLVVPPRALRRSPDSPLILRSTATGSLYVDDDDMLVALSLHVQVRKSGRVQLQAPGLRVADSIHFDNQGSGALVAVVPLIATARMDVSNAKSGTCAIVASKTAAIRDALNVVNFGSGVTSVEFGGTVAAPSIMTTAASSGSLHLTCGLCGVSSMRTRLSGSGQICIAGNGVVEHHAIDNTSSGSIYVDGIAATSCIANTHGSGSIYVPPAQHTTSTSIRPRVLAFDGVLAAPRRPSVKRVPSTRPATLFVIGTMFEDDPFVDIPETAAAAAPREISVSMTFETG</sequence>
<evidence type="ECO:0000313" key="3">
    <source>
        <dbReference type="Proteomes" id="UP000332933"/>
    </source>
</evidence>
<gene>
    <name evidence="2" type="primary">Aste57867_8171</name>
    <name evidence="1" type="ORF">As57867_008141</name>
    <name evidence="2" type="ORF">ASTE57867_8171</name>
</gene>